<dbReference type="AlphaFoldDB" id="A0A699IPS0"/>
<proteinExistence type="predicted"/>
<comment type="caution">
    <text evidence="2">The sequence shown here is derived from an EMBL/GenBank/DDBJ whole genome shotgun (WGS) entry which is preliminary data.</text>
</comment>
<name>A0A699IPS0_TANCI</name>
<organism evidence="2">
    <name type="scientific">Tanacetum cinerariifolium</name>
    <name type="common">Dalmatian daisy</name>
    <name type="synonym">Chrysanthemum cinerariifolium</name>
    <dbReference type="NCBI Taxonomy" id="118510"/>
    <lineage>
        <taxon>Eukaryota</taxon>
        <taxon>Viridiplantae</taxon>
        <taxon>Streptophyta</taxon>
        <taxon>Embryophyta</taxon>
        <taxon>Tracheophyta</taxon>
        <taxon>Spermatophyta</taxon>
        <taxon>Magnoliopsida</taxon>
        <taxon>eudicotyledons</taxon>
        <taxon>Gunneridae</taxon>
        <taxon>Pentapetalae</taxon>
        <taxon>asterids</taxon>
        <taxon>campanulids</taxon>
        <taxon>Asterales</taxon>
        <taxon>Asteraceae</taxon>
        <taxon>Asteroideae</taxon>
        <taxon>Anthemideae</taxon>
        <taxon>Anthemidinae</taxon>
        <taxon>Tanacetum</taxon>
    </lineage>
</organism>
<feature type="region of interest" description="Disordered" evidence="1">
    <location>
        <begin position="113"/>
        <end position="167"/>
    </location>
</feature>
<dbReference type="EMBL" id="BKCJ010309472">
    <property type="protein sequence ID" value="GEZ68205.1"/>
    <property type="molecule type" value="Genomic_DNA"/>
</dbReference>
<feature type="compositionally biased region" description="Basic and acidic residues" evidence="1">
    <location>
        <begin position="25"/>
        <end position="47"/>
    </location>
</feature>
<feature type="region of interest" description="Disordered" evidence="1">
    <location>
        <begin position="25"/>
        <end position="63"/>
    </location>
</feature>
<evidence type="ECO:0000256" key="1">
    <source>
        <dbReference type="SAM" id="MobiDB-lite"/>
    </source>
</evidence>
<accession>A0A699IPS0</accession>
<feature type="non-terminal residue" evidence="2">
    <location>
        <position position="1"/>
    </location>
</feature>
<evidence type="ECO:0000313" key="2">
    <source>
        <dbReference type="EMBL" id="GEZ68205.1"/>
    </source>
</evidence>
<protein>
    <submittedName>
        <fullName evidence="2">Uncharacterized protein</fullName>
    </submittedName>
</protein>
<gene>
    <name evidence="2" type="ORF">Tci_540178</name>
</gene>
<reference evidence="2" key="1">
    <citation type="journal article" date="2019" name="Sci. Rep.">
        <title>Draft genome of Tanacetum cinerariifolium, the natural source of mosquito coil.</title>
        <authorList>
            <person name="Yamashiro T."/>
            <person name="Shiraishi A."/>
            <person name="Satake H."/>
            <person name="Nakayama K."/>
        </authorList>
    </citation>
    <scope>NUCLEOTIDE SEQUENCE</scope>
</reference>
<sequence length="318" mass="36647">NVGEEKGEDVSNTVALEERIVKIDEVQARSDPRNTLESRPLPDEDQARSNPRPSHVALAGLNPEPMHEDFIAMMKEIPRDRMFKSSSYRSQPEHTALYDALKASMKHENREEFMDATAKSHKKCRDDQDPPLPPPKDRPKPDWLKPIPEEETSETPEPDWIIPLNDLPKPENNWTDAIAKSYQDLKENNMKTGKSSWMRRLSLIRNAVTTKILLYLLQKTDQSKKKRHDSDVSVSEQPIDDISILDDIHLSDSEDTNADHLPKIKTRLDWLKPIPEEETSETPKPDWIIPLNDLPKLENNWADAIAKSYQDPKENKFL</sequence>